<dbReference type="AlphaFoldDB" id="A0A8T0S5I2"/>
<dbReference type="EMBL" id="CM029046">
    <property type="protein sequence ID" value="KAG2592894.1"/>
    <property type="molecule type" value="Genomic_DNA"/>
</dbReference>
<organism evidence="1 2">
    <name type="scientific">Panicum virgatum</name>
    <name type="common">Blackwell switchgrass</name>
    <dbReference type="NCBI Taxonomy" id="38727"/>
    <lineage>
        <taxon>Eukaryota</taxon>
        <taxon>Viridiplantae</taxon>
        <taxon>Streptophyta</taxon>
        <taxon>Embryophyta</taxon>
        <taxon>Tracheophyta</taxon>
        <taxon>Spermatophyta</taxon>
        <taxon>Magnoliopsida</taxon>
        <taxon>Liliopsida</taxon>
        <taxon>Poales</taxon>
        <taxon>Poaceae</taxon>
        <taxon>PACMAD clade</taxon>
        <taxon>Panicoideae</taxon>
        <taxon>Panicodae</taxon>
        <taxon>Paniceae</taxon>
        <taxon>Panicinae</taxon>
        <taxon>Panicum</taxon>
        <taxon>Panicum sect. Hiantes</taxon>
    </lineage>
</organism>
<evidence type="ECO:0000313" key="1">
    <source>
        <dbReference type="EMBL" id="KAG2592894.1"/>
    </source>
</evidence>
<dbReference type="Proteomes" id="UP000823388">
    <property type="component" value="Chromosome 5N"/>
</dbReference>
<reference evidence="1" key="1">
    <citation type="submission" date="2020-05" db="EMBL/GenBank/DDBJ databases">
        <title>WGS assembly of Panicum virgatum.</title>
        <authorList>
            <person name="Lovell J.T."/>
            <person name="Jenkins J."/>
            <person name="Shu S."/>
            <person name="Juenger T.E."/>
            <person name="Schmutz J."/>
        </authorList>
    </citation>
    <scope>NUCLEOTIDE SEQUENCE</scope>
    <source>
        <strain evidence="1">AP13</strain>
    </source>
</reference>
<keyword evidence="2" id="KW-1185">Reference proteome</keyword>
<name>A0A8T0S5I2_PANVG</name>
<comment type="caution">
    <text evidence="1">The sequence shown here is derived from an EMBL/GenBank/DDBJ whole genome shotgun (WGS) entry which is preliminary data.</text>
</comment>
<sequence>MPDTMDLTGDGGLVKTVIRKAKADAVAPSVTRAIKRCSLTPS</sequence>
<evidence type="ECO:0000313" key="2">
    <source>
        <dbReference type="Proteomes" id="UP000823388"/>
    </source>
</evidence>
<proteinExistence type="predicted"/>
<accession>A0A8T0S5I2</accession>
<protein>
    <submittedName>
        <fullName evidence="1">Uncharacterized protein</fullName>
    </submittedName>
</protein>
<gene>
    <name evidence="1" type="ORF">PVAP13_5NG585300</name>
</gene>